<keyword evidence="2" id="KW-1185">Reference proteome</keyword>
<organism evidence="1 2">
    <name type="scientific">Polaribacter glomeratus</name>
    <dbReference type="NCBI Taxonomy" id="102"/>
    <lineage>
        <taxon>Bacteria</taxon>
        <taxon>Pseudomonadati</taxon>
        <taxon>Bacteroidota</taxon>
        <taxon>Flavobacteriia</taxon>
        <taxon>Flavobacteriales</taxon>
        <taxon>Flavobacteriaceae</taxon>
    </lineage>
</organism>
<dbReference type="Proteomes" id="UP000239068">
    <property type="component" value="Unassembled WGS sequence"/>
</dbReference>
<dbReference type="OrthoDB" id="674527at2"/>
<proteinExistence type="predicted"/>
<dbReference type="SUPFAM" id="SSF54593">
    <property type="entry name" value="Glyoxalase/Bleomycin resistance protein/Dihydroxybiphenyl dioxygenase"/>
    <property type="match status" value="1"/>
</dbReference>
<evidence type="ECO:0000313" key="2">
    <source>
        <dbReference type="Proteomes" id="UP000239068"/>
    </source>
</evidence>
<evidence type="ECO:0000313" key="1">
    <source>
        <dbReference type="EMBL" id="PQJ81627.1"/>
    </source>
</evidence>
<dbReference type="Gene3D" id="3.10.180.10">
    <property type="entry name" value="2,3-Dihydroxybiphenyl 1,2-Dioxygenase, domain 1"/>
    <property type="match status" value="1"/>
</dbReference>
<name>A0A2S7WVP4_9FLAO</name>
<dbReference type="RefSeq" id="WP_105020199.1">
    <property type="nucleotide sequence ID" value="NZ_MSCM01000001.1"/>
</dbReference>
<dbReference type="EMBL" id="MSCM01000001">
    <property type="protein sequence ID" value="PQJ81627.1"/>
    <property type="molecule type" value="Genomic_DNA"/>
</dbReference>
<protein>
    <submittedName>
        <fullName evidence="1">Glyoxalase</fullName>
    </submittedName>
</protein>
<dbReference type="InterPro" id="IPR029068">
    <property type="entry name" value="Glyas_Bleomycin-R_OHBP_Dase"/>
</dbReference>
<sequence>MFKSIRTFIGAKNHEESKSFYKDLGFTETNLSDTLSYFKIDEKLGFYLQKAFVKDWVDNSMLFLEVENLENYYSLIKEKNLTKTYKRVKLSKIVDKDWGKEFFLHDPSGILWHFGNFKE</sequence>
<reference evidence="1 2" key="1">
    <citation type="submission" date="2016-12" db="EMBL/GenBank/DDBJ databases">
        <title>Trade-off between light-utilization and light-protection in marine flavobacteria.</title>
        <authorList>
            <person name="Kumagai Y."/>
            <person name="Yoshizawa S."/>
            <person name="Kogure K."/>
            <person name="Iwasaki W."/>
        </authorList>
    </citation>
    <scope>NUCLEOTIDE SEQUENCE [LARGE SCALE GENOMIC DNA]</scope>
    <source>
        <strain evidence="1 2">ATCC 43844</strain>
    </source>
</reference>
<dbReference type="AlphaFoldDB" id="A0A2S7WVP4"/>
<gene>
    <name evidence="1" type="ORF">BTO16_03165</name>
</gene>
<accession>A0A2S7WVP4</accession>
<comment type="caution">
    <text evidence="1">The sequence shown here is derived from an EMBL/GenBank/DDBJ whole genome shotgun (WGS) entry which is preliminary data.</text>
</comment>